<keyword evidence="6" id="KW-0804">Transcription</keyword>
<proteinExistence type="predicted"/>
<reference evidence="15" key="3">
    <citation type="submission" date="2025-09" db="UniProtKB">
        <authorList>
            <consortium name="Ensembl"/>
        </authorList>
    </citation>
    <scope>IDENTIFICATION</scope>
</reference>
<keyword evidence="16" id="KW-1185">Reference proteome</keyword>
<feature type="compositionally biased region" description="Acidic residues" evidence="12">
    <location>
        <begin position="179"/>
        <end position="188"/>
    </location>
</feature>
<comment type="subunit">
    <text evidence="9">Transcription repression requires formation of a complex with a corepressor protein of the Groucho/TLE family. Interacts with HES1.</text>
</comment>
<dbReference type="InterPro" id="IPR003650">
    <property type="entry name" value="Orange_dom"/>
</dbReference>
<dbReference type="InterPro" id="IPR050370">
    <property type="entry name" value="HES_HEY"/>
</dbReference>
<evidence type="ECO:0000259" key="14">
    <source>
        <dbReference type="PROSITE" id="PS51054"/>
    </source>
</evidence>
<dbReference type="SMART" id="SM00353">
    <property type="entry name" value="HLH"/>
    <property type="match status" value="1"/>
</dbReference>
<dbReference type="OrthoDB" id="6085656at2759"/>
<evidence type="ECO:0000256" key="3">
    <source>
        <dbReference type="ARBA" id="ARBA00022491"/>
    </source>
</evidence>
<dbReference type="OMA" id="NNEYHRV"/>
<feature type="region of interest" description="Disordered" evidence="12">
    <location>
        <begin position="1"/>
        <end position="26"/>
    </location>
</feature>
<evidence type="ECO:0000256" key="4">
    <source>
        <dbReference type="ARBA" id="ARBA00022782"/>
    </source>
</evidence>
<evidence type="ECO:0000256" key="8">
    <source>
        <dbReference type="ARBA" id="ARBA00055708"/>
    </source>
</evidence>
<organism evidence="15 16">
    <name type="scientific">Anabas testudineus</name>
    <name type="common">Climbing perch</name>
    <name type="synonym">Anthias testudineus</name>
    <dbReference type="NCBI Taxonomy" id="64144"/>
    <lineage>
        <taxon>Eukaryota</taxon>
        <taxon>Metazoa</taxon>
        <taxon>Chordata</taxon>
        <taxon>Craniata</taxon>
        <taxon>Vertebrata</taxon>
        <taxon>Euteleostomi</taxon>
        <taxon>Actinopterygii</taxon>
        <taxon>Neopterygii</taxon>
        <taxon>Teleostei</taxon>
        <taxon>Neoteleostei</taxon>
        <taxon>Acanthomorphata</taxon>
        <taxon>Anabantaria</taxon>
        <taxon>Anabantiformes</taxon>
        <taxon>Anabantoidei</taxon>
        <taxon>Anabantidae</taxon>
        <taxon>Anabas</taxon>
    </lineage>
</organism>
<dbReference type="InParanoid" id="A0A7N6AXK5"/>
<feature type="region of interest" description="Disordered" evidence="12">
    <location>
        <begin position="157"/>
        <end position="200"/>
    </location>
</feature>
<dbReference type="GO" id="GO:0046983">
    <property type="term" value="F:protein dimerization activity"/>
    <property type="evidence" value="ECO:0007669"/>
    <property type="project" value="InterPro"/>
</dbReference>
<evidence type="ECO:0000256" key="5">
    <source>
        <dbReference type="ARBA" id="ARBA00023015"/>
    </source>
</evidence>
<dbReference type="InterPro" id="IPR011598">
    <property type="entry name" value="bHLH_dom"/>
</dbReference>
<dbReference type="FunFam" id="4.10.280.10:FF:000081">
    <property type="entry name" value="transcription cofactor HES-6 isoform X1"/>
    <property type="match status" value="1"/>
</dbReference>
<protein>
    <recommendedName>
        <fullName evidence="10">Transcription cofactor HES-6</fullName>
    </recommendedName>
    <alternativeName>
        <fullName evidence="11">Hairy and enhancer of split 6</fullName>
    </alternativeName>
</protein>
<evidence type="ECO:0000256" key="1">
    <source>
        <dbReference type="ARBA" id="ARBA00004123"/>
    </source>
</evidence>
<evidence type="ECO:0000256" key="10">
    <source>
        <dbReference type="ARBA" id="ARBA00073426"/>
    </source>
</evidence>
<name>A0A7N6AXK5_ANATE</name>
<evidence type="ECO:0000256" key="11">
    <source>
        <dbReference type="ARBA" id="ARBA00081410"/>
    </source>
</evidence>
<evidence type="ECO:0000259" key="13">
    <source>
        <dbReference type="PROSITE" id="PS50888"/>
    </source>
</evidence>
<dbReference type="Ensembl" id="ENSATET00000067021.2">
    <property type="protein sequence ID" value="ENSATEP00000054647.1"/>
    <property type="gene ID" value="ENSATEG00000028614.2"/>
</dbReference>
<dbReference type="Gene3D" id="4.10.280.10">
    <property type="entry name" value="Helix-loop-helix DNA-binding domain"/>
    <property type="match status" value="1"/>
</dbReference>
<keyword evidence="7" id="KW-0539">Nucleus</keyword>
<sequence>MAPIRHNADGTDRGDNCSGIPSDRKMRKPLVEKKRRARINESIQELRVLISDTDVTLQPKMENAEVLEMTVKRVESILQHREQEVDAASREACERFAAGYIQCMHDVHTFVSSSPGIDPTVAAELLNHLLESMPLNDEDRLRVMLLDTVADSDHTWSPSEGIYPGLVSPAPSSSSTDDLCSDLEETDSDQSHVSSFEETDSQDVLPSLTYSKLMWRPW</sequence>
<dbReference type="InterPro" id="IPR036638">
    <property type="entry name" value="HLH_DNA-bd_sf"/>
</dbReference>
<evidence type="ECO:0000256" key="12">
    <source>
        <dbReference type="SAM" id="MobiDB-lite"/>
    </source>
</evidence>
<dbReference type="Proteomes" id="UP000265040">
    <property type="component" value="Chromosome 17"/>
</dbReference>
<keyword evidence="3" id="KW-0678">Repressor</keyword>
<evidence type="ECO:0000313" key="15">
    <source>
        <dbReference type="Ensembl" id="ENSATEP00000054647.1"/>
    </source>
</evidence>
<dbReference type="GO" id="GO:0005634">
    <property type="term" value="C:nucleus"/>
    <property type="evidence" value="ECO:0007669"/>
    <property type="project" value="UniProtKB-SubCell"/>
</dbReference>
<keyword evidence="2" id="KW-0217">Developmental protein</keyword>
<evidence type="ECO:0000313" key="16">
    <source>
        <dbReference type="Proteomes" id="UP000265040"/>
    </source>
</evidence>
<evidence type="ECO:0000256" key="7">
    <source>
        <dbReference type="ARBA" id="ARBA00023242"/>
    </source>
</evidence>
<feature type="compositionally biased region" description="Polar residues" evidence="12">
    <location>
        <begin position="191"/>
        <end position="200"/>
    </location>
</feature>
<dbReference type="SUPFAM" id="SSF158457">
    <property type="entry name" value="Orange domain-like"/>
    <property type="match status" value="1"/>
</dbReference>
<dbReference type="GO" id="GO:0030154">
    <property type="term" value="P:cell differentiation"/>
    <property type="evidence" value="ECO:0007669"/>
    <property type="project" value="UniProtKB-KW"/>
</dbReference>
<reference evidence="15" key="2">
    <citation type="submission" date="2025-08" db="UniProtKB">
        <authorList>
            <consortium name="Ensembl"/>
        </authorList>
    </citation>
    <scope>IDENTIFICATION</scope>
</reference>
<comment type="subcellular location">
    <subcellularLocation>
        <location evidence="1">Nucleus</location>
    </subcellularLocation>
</comment>
<feature type="domain" description="BHLH" evidence="13">
    <location>
        <begin position="23"/>
        <end position="77"/>
    </location>
</feature>
<feature type="compositionally biased region" description="Basic and acidic residues" evidence="12">
    <location>
        <begin position="1"/>
        <end position="15"/>
    </location>
</feature>
<dbReference type="GO" id="GO:1990837">
    <property type="term" value="F:sequence-specific double-stranded DNA binding"/>
    <property type="evidence" value="ECO:0007669"/>
    <property type="project" value="UniProtKB-ARBA"/>
</dbReference>
<comment type="function">
    <text evidence="8">Does not bind DNA itself but suppresses both HES1-mediated N box-dependent transcriptional repression and binding of HES1 to E box sequences. Also suppresses HES1-mediated inhibition of the heterodimer formed by ASCL1/MASH1 and TCF3/E47, allowing ASCL1 and TCF3 to up-regulate transcription in its presence. Promotes cell differentiation.</text>
</comment>
<dbReference type="PROSITE" id="PS50888">
    <property type="entry name" value="BHLH"/>
    <property type="match status" value="1"/>
</dbReference>
<gene>
    <name evidence="15" type="primary">HES6</name>
</gene>
<dbReference type="PANTHER" id="PTHR10985">
    <property type="entry name" value="BASIC HELIX-LOOP-HELIX TRANSCRIPTION FACTOR, HES-RELATED"/>
    <property type="match status" value="1"/>
</dbReference>
<dbReference type="PROSITE" id="PS51054">
    <property type="entry name" value="ORANGE"/>
    <property type="match status" value="1"/>
</dbReference>
<dbReference type="AlphaFoldDB" id="A0A7N6AXK5"/>
<accession>A0A7N6AXK5</accession>
<dbReference type="GeneTree" id="ENSGT00940000161398"/>
<dbReference type="Pfam" id="PF07527">
    <property type="entry name" value="Hairy_orange"/>
    <property type="match status" value="1"/>
</dbReference>
<evidence type="ECO:0000256" key="9">
    <source>
        <dbReference type="ARBA" id="ARBA00064255"/>
    </source>
</evidence>
<dbReference type="SUPFAM" id="SSF47459">
    <property type="entry name" value="HLH, helix-loop-helix DNA-binding domain"/>
    <property type="match status" value="1"/>
</dbReference>
<evidence type="ECO:0000256" key="6">
    <source>
        <dbReference type="ARBA" id="ARBA00023163"/>
    </source>
</evidence>
<keyword evidence="5" id="KW-0805">Transcription regulation</keyword>
<feature type="domain" description="Orange" evidence="14">
    <location>
        <begin position="96"/>
        <end position="129"/>
    </location>
</feature>
<reference evidence="15" key="1">
    <citation type="submission" date="2021-04" db="EMBL/GenBank/DDBJ databases">
        <authorList>
            <consortium name="Wellcome Sanger Institute Data Sharing"/>
        </authorList>
    </citation>
    <scope>NUCLEOTIDE SEQUENCE [LARGE SCALE GENOMIC DNA]</scope>
</reference>
<evidence type="ECO:0000256" key="2">
    <source>
        <dbReference type="ARBA" id="ARBA00022473"/>
    </source>
</evidence>
<dbReference type="GeneID" id="113171460"/>
<dbReference type="RefSeq" id="XP_026229606.1">
    <property type="nucleotide sequence ID" value="XM_026373821.1"/>
</dbReference>
<keyword evidence="4" id="KW-0221">Differentiation</keyword>
<dbReference type="GO" id="GO:0006355">
    <property type="term" value="P:regulation of DNA-templated transcription"/>
    <property type="evidence" value="ECO:0007669"/>
    <property type="project" value="InterPro"/>
</dbReference>
<dbReference type="Pfam" id="PF00010">
    <property type="entry name" value="HLH"/>
    <property type="match status" value="1"/>
</dbReference>